<proteinExistence type="predicted"/>
<evidence type="ECO:0000256" key="1">
    <source>
        <dbReference type="SAM" id="MobiDB-lite"/>
    </source>
</evidence>
<evidence type="ECO:0000256" key="2">
    <source>
        <dbReference type="SAM" id="SignalP"/>
    </source>
</evidence>
<feature type="region of interest" description="Disordered" evidence="1">
    <location>
        <begin position="27"/>
        <end position="50"/>
    </location>
</feature>
<keyword evidence="2" id="KW-0732">Signal</keyword>
<reference evidence="3" key="1">
    <citation type="submission" date="2018-01" db="EMBL/GenBank/DDBJ databases">
        <title>An insight into the sialome of Amazonian anophelines.</title>
        <authorList>
            <person name="Ribeiro J.M."/>
            <person name="Scarpassa V."/>
            <person name="Calvo E."/>
        </authorList>
    </citation>
    <scope>NUCLEOTIDE SEQUENCE</scope>
</reference>
<organism evidence="3">
    <name type="scientific">Anopheles darlingi</name>
    <name type="common">Mosquito</name>
    <dbReference type="NCBI Taxonomy" id="43151"/>
    <lineage>
        <taxon>Eukaryota</taxon>
        <taxon>Metazoa</taxon>
        <taxon>Ecdysozoa</taxon>
        <taxon>Arthropoda</taxon>
        <taxon>Hexapoda</taxon>
        <taxon>Insecta</taxon>
        <taxon>Pterygota</taxon>
        <taxon>Neoptera</taxon>
        <taxon>Endopterygota</taxon>
        <taxon>Diptera</taxon>
        <taxon>Nematocera</taxon>
        <taxon>Culicoidea</taxon>
        <taxon>Culicidae</taxon>
        <taxon>Anophelinae</taxon>
        <taxon>Anopheles</taxon>
    </lineage>
</organism>
<feature type="chain" id="PRO_5014960665" evidence="2">
    <location>
        <begin position="23"/>
        <end position="146"/>
    </location>
</feature>
<dbReference type="EMBL" id="GGFL01014224">
    <property type="protein sequence ID" value="MBW78402.1"/>
    <property type="molecule type" value="Transcribed_RNA"/>
</dbReference>
<feature type="signal peptide" evidence="2">
    <location>
        <begin position="1"/>
        <end position="22"/>
    </location>
</feature>
<evidence type="ECO:0000313" key="3">
    <source>
        <dbReference type="EMBL" id="MBW78402.1"/>
    </source>
</evidence>
<accession>A0A2M4DLG7</accession>
<protein>
    <submittedName>
        <fullName evidence="3">Putative conserved secreted protein</fullName>
    </submittedName>
</protein>
<dbReference type="VEuPathDB" id="VectorBase:ADAR2_008270"/>
<name>A0A2M4DLG7_ANODA</name>
<dbReference type="AlphaFoldDB" id="A0A2M4DLG7"/>
<sequence>MAHRMVVCVLPVLLSLTQATLAAPTVHLGPPLTEPQGAQTSPDRPNSVADRPYIVEPTWFTVTTSPIDASGGQLTGGPVMPVLPAQPATMRPYVAYIPIAPAYQRNHLPPGWPAYLPGAPLPPYPLPMPSHNQLCNQPNPNGYQLM</sequence>